<evidence type="ECO:0000313" key="10">
    <source>
        <dbReference type="Proteomes" id="UP000620596"/>
    </source>
</evidence>
<evidence type="ECO:0000256" key="3">
    <source>
        <dbReference type="ARBA" id="ARBA00022723"/>
    </source>
</evidence>
<proteinExistence type="predicted"/>
<dbReference type="PRINTS" id="PR00608">
    <property type="entry name" value="CYTCHROMECII"/>
</dbReference>
<keyword evidence="1" id="KW-0813">Transport</keyword>
<evidence type="ECO:0000256" key="5">
    <source>
        <dbReference type="ARBA" id="ARBA00023004"/>
    </source>
</evidence>
<evidence type="ECO:0000256" key="4">
    <source>
        <dbReference type="ARBA" id="ARBA00022982"/>
    </source>
</evidence>
<dbReference type="InterPro" id="IPR002321">
    <property type="entry name" value="Cyt_c_II"/>
</dbReference>
<evidence type="ECO:0000256" key="7">
    <source>
        <dbReference type="PIRSR" id="PIRSR000027-2"/>
    </source>
</evidence>
<dbReference type="InterPro" id="IPR010980">
    <property type="entry name" value="Cyt_c/b562"/>
</dbReference>
<evidence type="ECO:0000256" key="2">
    <source>
        <dbReference type="ARBA" id="ARBA00022617"/>
    </source>
</evidence>
<dbReference type="InterPro" id="IPR015984">
    <property type="entry name" value="Cyt_c_prime_subgr"/>
</dbReference>
<dbReference type="InterPro" id="IPR012127">
    <property type="entry name" value="Cyt_c_prime"/>
</dbReference>
<organism evidence="9 10">
    <name type="scientific">Polaromonas eurypsychrophila</name>
    <dbReference type="NCBI Taxonomy" id="1614635"/>
    <lineage>
        <taxon>Bacteria</taxon>
        <taxon>Pseudomonadati</taxon>
        <taxon>Pseudomonadota</taxon>
        <taxon>Betaproteobacteria</taxon>
        <taxon>Burkholderiales</taxon>
        <taxon>Comamonadaceae</taxon>
        <taxon>Polaromonas</taxon>
    </lineage>
</organism>
<evidence type="ECO:0000313" key="9">
    <source>
        <dbReference type="EMBL" id="GGB10111.1"/>
    </source>
</evidence>
<dbReference type="Proteomes" id="UP000620596">
    <property type="component" value="Unassembled WGS sequence"/>
</dbReference>
<dbReference type="GO" id="GO:0042597">
    <property type="term" value="C:periplasmic space"/>
    <property type="evidence" value="ECO:0007669"/>
    <property type="project" value="InterPro"/>
</dbReference>
<feature type="binding site" description="axial binding residue" evidence="6">
    <location>
        <position position="143"/>
    </location>
    <ligand>
        <name>heme c</name>
        <dbReference type="ChEBI" id="CHEBI:61717"/>
    </ligand>
    <ligandPart>
        <name>Fe</name>
        <dbReference type="ChEBI" id="CHEBI:18248"/>
    </ligandPart>
</feature>
<feature type="signal peptide" evidence="8">
    <location>
        <begin position="1"/>
        <end position="22"/>
    </location>
</feature>
<comment type="caution">
    <text evidence="9">The sequence shown here is derived from an EMBL/GenBank/DDBJ whole genome shotgun (WGS) entry which is preliminary data.</text>
</comment>
<protein>
    <submittedName>
        <fullName evidence="9">Cytochrome c</fullName>
    </submittedName>
</protein>
<dbReference type="Pfam" id="PF01322">
    <property type="entry name" value="Cytochrom_C_2"/>
    <property type="match status" value="1"/>
</dbReference>
<reference evidence="9" key="1">
    <citation type="journal article" date="2014" name="Int. J. Syst. Evol. Microbiol.">
        <title>Complete genome sequence of Corynebacterium casei LMG S-19264T (=DSM 44701T), isolated from a smear-ripened cheese.</title>
        <authorList>
            <consortium name="US DOE Joint Genome Institute (JGI-PGF)"/>
            <person name="Walter F."/>
            <person name="Albersmeier A."/>
            <person name="Kalinowski J."/>
            <person name="Ruckert C."/>
        </authorList>
    </citation>
    <scope>NUCLEOTIDE SEQUENCE</scope>
    <source>
        <strain evidence="9">CGMCC 1.15322</strain>
    </source>
</reference>
<dbReference type="EMBL" id="BMIG01000015">
    <property type="protein sequence ID" value="GGB10111.1"/>
    <property type="molecule type" value="Genomic_DNA"/>
</dbReference>
<dbReference type="PROSITE" id="PS51009">
    <property type="entry name" value="CYTCII"/>
    <property type="match status" value="1"/>
</dbReference>
<accession>A0A916SPC9</accession>
<name>A0A916SPC9_9BURK</name>
<feature type="binding site" description="covalent" evidence="7">
    <location>
        <position position="142"/>
    </location>
    <ligand>
        <name>heme c</name>
        <dbReference type="ChEBI" id="CHEBI:61717"/>
    </ligand>
</feature>
<dbReference type="PIRSF" id="PIRSF000027">
    <property type="entry name" value="Cytc_c_prime"/>
    <property type="match status" value="1"/>
</dbReference>
<dbReference type="GO" id="GO:0022900">
    <property type="term" value="P:electron transport chain"/>
    <property type="evidence" value="ECO:0007669"/>
    <property type="project" value="InterPro"/>
</dbReference>
<dbReference type="SUPFAM" id="SSF47175">
    <property type="entry name" value="Cytochromes"/>
    <property type="match status" value="1"/>
</dbReference>
<feature type="chain" id="PRO_5037687308" evidence="8">
    <location>
        <begin position="23"/>
        <end position="149"/>
    </location>
</feature>
<evidence type="ECO:0000256" key="8">
    <source>
        <dbReference type="SAM" id="SignalP"/>
    </source>
</evidence>
<feature type="binding site" description="covalent" evidence="7">
    <location>
        <position position="139"/>
    </location>
    <ligand>
        <name>heme c</name>
        <dbReference type="ChEBI" id="CHEBI:61717"/>
    </ligand>
</feature>
<keyword evidence="10" id="KW-1185">Reference proteome</keyword>
<keyword evidence="5 6" id="KW-0408">Iron</keyword>
<dbReference type="GO" id="GO:0005506">
    <property type="term" value="F:iron ion binding"/>
    <property type="evidence" value="ECO:0007669"/>
    <property type="project" value="InterPro"/>
</dbReference>
<keyword evidence="3 6" id="KW-0479">Metal-binding</keyword>
<reference evidence="9" key="2">
    <citation type="submission" date="2020-09" db="EMBL/GenBank/DDBJ databases">
        <authorList>
            <person name="Sun Q."/>
            <person name="Zhou Y."/>
        </authorList>
    </citation>
    <scope>NUCLEOTIDE SEQUENCE</scope>
    <source>
        <strain evidence="9">CGMCC 1.15322</strain>
    </source>
</reference>
<dbReference type="RefSeq" id="WP_188709692.1">
    <property type="nucleotide sequence ID" value="NZ_BMIG01000015.1"/>
</dbReference>
<evidence type="ECO:0000256" key="1">
    <source>
        <dbReference type="ARBA" id="ARBA00022448"/>
    </source>
</evidence>
<keyword evidence="4" id="KW-0249">Electron transport</keyword>
<dbReference type="Gene3D" id="1.20.120.10">
    <property type="entry name" value="Cytochrome c/b562"/>
    <property type="match status" value="1"/>
</dbReference>
<sequence length="149" mass="15657">MKAFAFIAAAATLLAFAAPASAQFAKPEDAIKYRQNALFVMAQHFGRVGAMANGRVPFDANVASANAEIVATMAKLPWAGFVPGTDGNTKAKPEIWTEQAKFKESSDKLVAESTKLAAAAKTGNLEALKTAFAATAGTCKACHDAYRKE</sequence>
<evidence type="ECO:0000256" key="6">
    <source>
        <dbReference type="PIRSR" id="PIRSR000027-1"/>
    </source>
</evidence>
<gene>
    <name evidence="9" type="ORF">GCM10011496_33830</name>
</gene>
<dbReference type="AlphaFoldDB" id="A0A916SPC9"/>
<comment type="PTM">
    <text evidence="7">Binds 1 heme group per subunit.</text>
</comment>
<dbReference type="GO" id="GO:0020037">
    <property type="term" value="F:heme binding"/>
    <property type="evidence" value="ECO:0007669"/>
    <property type="project" value="InterPro"/>
</dbReference>
<keyword evidence="2 7" id="KW-0349">Heme</keyword>
<keyword evidence="8" id="KW-0732">Signal</keyword>
<dbReference type="GO" id="GO:0009055">
    <property type="term" value="F:electron transfer activity"/>
    <property type="evidence" value="ECO:0007669"/>
    <property type="project" value="InterPro"/>
</dbReference>